<evidence type="ECO:0000256" key="1">
    <source>
        <dbReference type="SAM" id="SignalP"/>
    </source>
</evidence>
<evidence type="ECO:0000313" key="2">
    <source>
        <dbReference type="EMBL" id="GAX25329.1"/>
    </source>
</evidence>
<feature type="chain" id="PRO_5012283633" evidence="1">
    <location>
        <begin position="21"/>
        <end position="267"/>
    </location>
</feature>
<organism evidence="2 3">
    <name type="scientific">Fistulifera solaris</name>
    <name type="common">Oleaginous diatom</name>
    <dbReference type="NCBI Taxonomy" id="1519565"/>
    <lineage>
        <taxon>Eukaryota</taxon>
        <taxon>Sar</taxon>
        <taxon>Stramenopiles</taxon>
        <taxon>Ochrophyta</taxon>
        <taxon>Bacillariophyta</taxon>
        <taxon>Bacillariophyceae</taxon>
        <taxon>Bacillariophycidae</taxon>
        <taxon>Naviculales</taxon>
        <taxon>Naviculaceae</taxon>
        <taxon>Fistulifera</taxon>
    </lineage>
</organism>
<keyword evidence="3" id="KW-1185">Reference proteome</keyword>
<reference evidence="2 3" key="1">
    <citation type="journal article" date="2015" name="Plant Cell">
        <title>Oil accumulation by the oleaginous diatom Fistulifera solaris as revealed by the genome and transcriptome.</title>
        <authorList>
            <person name="Tanaka T."/>
            <person name="Maeda Y."/>
            <person name="Veluchamy A."/>
            <person name="Tanaka M."/>
            <person name="Abida H."/>
            <person name="Marechal E."/>
            <person name="Bowler C."/>
            <person name="Muto M."/>
            <person name="Sunaga Y."/>
            <person name="Tanaka M."/>
            <person name="Yoshino T."/>
            <person name="Taniguchi T."/>
            <person name="Fukuda Y."/>
            <person name="Nemoto M."/>
            <person name="Matsumoto M."/>
            <person name="Wong P.S."/>
            <person name="Aburatani S."/>
            <person name="Fujibuchi W."/>
        </authorList>
    </citation>
    <scope>NUCLEOTIDE SEQUENCE [LARGE SCALE GENOMIC DNA]</scope>
    <source>
        <strain evidence="2 3">JPCC DA0580</strain>
    </source>
</reference>
<gene>
    <name evidence="2" type="ORF">FisN_5Lh420</name>
</gene>
<dbReference type="InParanoid" id="A0A1Z5KGE5"/>
<dbReference type="AlphaFoldDB" id="A0A1Z5KGE5"/>
<evidence type="ECO:0000313" key="3">
    <source>
        <dbReference type="Proteomes" id="UP000198406"/>
    </source>
</evidence>
<sequence>MNKVGLILSFFAVFQNFVGCTRVVSVAPPPSLVQDEDSTTLLSQLIREFQIPTLLQDLTTDSHSRNLQRTVEEVCEQYNLQLSNSNVTDKTMTCACANLEQDEIFVDCVYDEPSCNTDVENNVTACIEGGFALTLNAEGDHYKTKSCFNVTTSEVLQNTCVEVVASTPKDFYIVESCAATLNGEACNYCAVCDANKLTVDCCNVVDDKRQSECTEATENGGFTPIYDTVDTPGQCTGVNAYGGSSFGVRYRSLLGMLMGGLQLVFLA</sequence>
<accession>A0A1Z5KGE5</accession>
<comment type="caution">
    <text evidence="2">The sequence shown here is derived from an EMBL/GenBank/DDBJ whole genome shotgun (WGS) entry which is preliminary data.</text>
</comment>
<name>A0A1Z5KGE5_FISSO</name>
<dbReference type="Proteomes" id="UP000198406">
    <property type="component" value="Unassembled WGS sequence"/>
</dbReference>
<protein>
    <submittedName>
        <fullName evidence="2">Uncharacterized protein</fullName>
    </submittedName>
</protein>
<keyword evidence="1" id="KW-0732">Signal</keyword>
<feature type="signal peptide" evidence="1">
    <location>
        <begin position="1"/>
        <end position="20"/>
    </location>
</feature>
<dbReference type="EMBL" id="BDSP01000223">
    <property type="protein sequence ID" value="GAX25329.1"/>
    <property type="molecule type" value="Genomic_DNA"/>
</dbReference>
<proteinExistence type="predicted"/>